<evidence type="ECO:0000256" key="7">
    <source>
        <dbReference type="SAM" id="Coils"/>
    </source>
</evidence>
<keyword evidence="6" id="KW-0902">Two-component regulatory system</keyword>
<keyword evidence="5 10" id="KW-0418">Kinase</keyword>
<evidence type="ECO:0000256" key="2">
    <source>
        <dbReference type="ARBA" id="ARBA00012438"/>
    </source>
</evidence>
<gene>
    <name evidence="10" type="ORF">EOD41_18315</name>
</gene>
<dbReference type="InterPro" id="IPR005467">
    <property type="entry name" value="His_kinase_dom"/>
</dbReference>
<keyword evidence="8" id="KW-0812">Transmembrane</keyword>
<accession>A0A3S2UZT8</accession>
<feature type="domain" description="Histidine kinase" evidence="9">
    <location>
        <begin position="213"/>
        <end position="429"/>
    </location>
</feature>
<dbReference type="Proteomes" id="UP000282759">
    <property type="component" value="Unassembled WGS sequence"/>
</dbReference>
<dbReference type="InterPro" id="IPR050736">
    <property type="entry name" value="Sensor_HK_Regulatory"/>
</dbReference>
<keyword evidence="7" id="KW-0175">Coiled coil</keyword>
<dbReference type="PANTHER" id="PTHR43711">
    <property type="entry name" value="TWO-COMPONENT HISTIDINE KINASE"/>
    <property type="match status" value="1"/>
</dbReference>
<proteinExistence type="predicted"/>
<dbReference type="SMART" id="SM00387">
    <property type="entry name" value="HATPase_c"/>
    <property type="match status" value="1"/>
</dbReference>
<feature type="transmembrane region" description="Helical" evidence="8">
    <location>
        <begin position="125"/>
        <end position="145"/>
    </location>
</feature>
<protein>
    <recommendedName>
        <fullName evidence="2">histidine kinase</fullName>
        <ecNumber evidence="2">2.7.13.3</ecNumber>
    </recommendedName>
</protein>
<dbReference type="InterPro" id="IPR004358">
    <property type="entry name" value="Sig_transdc_His_kin-like_C"/>
</dbReference>
<evidence type="ECO:0000313" key="11">
    <source>
        <dbReference type="Proteomes" id="UP000282759"/>
    </source>
</evidence>
<dbReference type="AlphaFoldDB" id="A0A3S2UZT8"/>
<evidence type="ECO:0000256" key="3">
    <source>
        <dbReference type="ARBA" id="ARBA00022553"/>
    </source>
</evidence>
<dbReference type="EMBL" id="SACK01000010">
    <property type="protein sequence ID" value="RVT98042.1"/>
    <property type="molecule type" value="Genomic_DNA"/>
</dbReference>
<evidence type="ECO:0000256" key="6">
    <source>
        <dbReference type="ARBA" id="ARBA00023012"/>
    </source>
</evidence>
<keyword evidence="8" id="KW-1133">Transmembrane helix</keyword>
<keyword evidence="3" id="KW-0597">Phosphoprotein</keyword>
<dbReference type="RefSeq" id="WP_127707663.1">
    <property type="nucleotide sequence ID" value="NZ_SACK01000010.1"/>
</dbReference>
<name>A0A3S2UZT8_9SPHI</name>
<dbReference type="InterPro" id="IPR003594">
    <property type="entry name" value="HATPase_dom"/>
</dbReference>
<dbReference type="Pfam" id="PF00512">
    <property type="entry name" value="HisKA"/>
    <property type="match status" value="1"/>
</dbReference>
<evidence type="ECO:0000259" key="9">
    <source>
        <dbReference type="PROSITE" id="PS50109"/>
    </source>
</evidence>
<dbReference type="SUPFAM" id="SSF47384">
    <property type="entry name" value="Homodimeric domain of signal transducing histidine kinase"/>
    <property type="match status" value="1"/>
</dbReference>
<keyword evidence="11" id="KW-1185">Reference proteome</keyword>
<dbReference type="Pfam" id="PF02518">
    <property type="entry name" value="HATPase_c"/>
    <property type="match status" value="1"/>
</dbReference>
<dbReference type="Gene3D" id="3.30.565.10">
    <property type="entry name" value="Histidine kinase-like ATPase, C-terminal domain"/>
    <property type="match status" value="1"/>
</dbReference>
<dbReference type="CDD" id="cd00082">
    <property type="entry name" value="HisKA"/>
    <property type="match status" value="1"/>
</dbReference>
<evidence type="ECO:0000256" key="4">
    <source>
        <dbReference type="ARBA" id="ARBA00022679"/>
    </source>
</evidence>
<evidence type="ECO:0000256" key="8">
    <source>
        <dbReference type="SAM" id="Phobius"/>
    </source>
</evidence>
<feature type="transmembrane region" description="Helical" evidence="8">
    <location>
        <begin position="25"/>
        <end position="43"/>
    </location>
</feature>
<evidence type="ECO:0000256" key="1">
    <source>
        <dbReference type="ARBA" id="ARBA00000085"/>
    </source>
</evidence>
<dbReference type="CDD" id="cd00075">
    <property type="entry name" value="HATPase"/>
    <property type="match status" value="1"/>
</dbReference>
<feature type="transmembrane region" description="Helical" evidence="8">
    <location>
        <begin position="103"/>
        <end position="120"/>
    </location>
</feature>
<dbReference type="PRINTS" id="PR00344">
    <property type="entry name" value="BCTRLSENSOR"/>
</dbReference>
<dbReference type="InterPro" id="IPR036097">
    <property type="entry name" value="HisK_dim/P_sf"/>
</dbReference>
<dbReference type="OrthoDB" id="9810447at2"/>
<dbReference type="InterPro" id="IPR036890">
    <property type="entry name" value="HATPase_C_sf"/>
</dbReference>
<comment type="caution">
    <text evidence="10">The sequence shown here is derived from an EMBL/GenBank/DDBJ whole genome shotgun (WGS) entry which is preliminary data.</text>
</comment>
<comment type="catalytic activity">
    <reaction evidence="1">
        <text>ATP + protein L-histidine = ADP + protein N-phospho-L-histidine.</text>
        <dbReference type="EC" id="2.7.13.3"/>
    </reaction>
</comment>
<dbReference type="SMART" id="SM00388">
    <property type="entry name" value="HisKA"/>
    <property type="match status" value="1"/>
</dbReference>
<sequence length="444" mass="50577">MKDNIVSAYTYLLGGRSTFKLESRIFHAVCLVTLLALFSNIFLNKFIGVSLLSWLMAAGLFFVGTAYYYSRFRDRFGVSIILYNILSNLLVVVNYFYNSGIDGPTLLIFMLSCFINISVVPQKQYWYWISLNILLVIGLLLYQYLYPESVPYTYPSKTGRYVDVMYTYIVVALIISLVTTYIRRSYQSEKNQVEQKAAELEQANITKNKLFSILAHDLRSPLSSIQNYLEILDEYRLDEEERLSINRDLLKTTQNTQQMLSNLLMWTKSQMEGVNVNLAAVRLSEVLDTTLQVQKNVAHEKGIQLTNELKNTSPVIADPDMLQLIVRNLVNNAIKFTNPGGQITIASELCNDNECRISIKDNGIGIPAEQQRQMFSLKANSTFGTKKEKGVGLGLMLCKEFTELQNGRIWFESTAGEGTSFYLSLKLYKGDTKLLDEMKKISIN</sequence>
<feature type="transmembrane region" description="Helical" evidence="8">
    <location>
        <begin position="49"/>
        <end position="69"/>
    </location>
</feature>
<dbReference type="EC" id="2.7.13.3" evidence="2"/>
<evidence type="ECO:0000256" key="5">
    <source>
        <dbReference type="ARBA" id="ARBA00022777"/>
    </source>
</evidence>
<keyword evidence="4" id="KW-0808">Transferase</keyword>
<organism evidence="10 11">
    <name type="scientific">Mucilaginibacter limnophilus</name>
    <dbReference type="NCBI Taxonomy" id="1932778"/>
    <lineage>
        <taxon>Bacteria</taxon>
        <taxon>Pseudomonadati</taxon>
        <taxon>Bacteroidota</taxon>
        <taxon>Sphingobacteriia</taxon>
        <taxon>Sphingobacteriales</taxon>
        <taxon>Sphingobacteriaceae</taxon>
        <taxon>Mucilaginibacter</taxon>
    </lineage>
</organism>
<dbReference type="InterPro" id="IPR003661">
    <property type="entry name" value="HisK_dim/P_dom"/>
</dbReference>
<feature type="transmembrane region" description="Helical" evidence="8">
    <location>
        <begin position="165"/>
        <end position="182"/>
    </location>
</feature>
<dbReference type="SUPFAM" id="SSF55874">
    <property type="entry name" value="ATPase domain of HSP90 chaperone/DNA topoisomerase II/histidine kinase"/>
    <property type="match status" value="1"/>
</dbReference>
<feature type="coiled-coil region" evidence="7">
    <location>
        <begin position="183"/>
        <end position="210"/>
    </location>
</feature>
<dbReference type="GO" id="GO:0000155">
    <property type="term" value="F:phosphorelay sensor kinase activity"/>
    <property type="evidence" value="ECO:0007669"/>
    <property type="project" value="InterPro"/>
</dbReference>
<keyword evidence="8" id="KW-0472">Membrane</keyword>
<dbReference type="Gene3D" id="1.10.287.130">
    <property type="match status" value="1"/>
</dbReference>
<reference evidence="10 11" key="1">
    <citation type="submission" date="2019-01" db="EMBL/GenBank/DDBJ databases">
        <authorList>
            <person name="Chen W.-M."/>
        </authorList>
    </citation>
    <scope>NUCLEOTIDE SEQUENCE [LARGE SCALE GENOMIC DNA]</scope>
    <source>
        <strain evidence="10 11">YBJ-36</strain>
    </source>
</reference>
<dbReference type="PROSITE" id="PS50109">
    <property type="entry name" value="HIS_KIN"/>
    <property type="match status" value="1"/>
</dbReference>
<feature type="transmembrane region" description="Helical" evidence="8">
    <location>
        <begin position="76"/>
        <end position="97"/>
    </location>
</feature>
<dbReference type="PANTHER" id="PTHR43711:SF31">
    <property type="entry name" value="HISTIDINE KINASE"/>
    <property type="match status" value="1"/>
</dbReference>
<evidence type="ECO:0000313" key="10">
    <source>
        <dbReference type="EMBL" id="RVT98042.1"/>
    </source>
</evidence>